<dbReference type="InterPro" id="IPR003661">
    <property type="entry name" value="HisK_dim/P_dom"/>
</dbReference>
<evidence type="ECO:0000256" key="7">
    <source>
        <dbReference type="ARBA" id="ARBA00022692"/>
    </source>
</evidence>
<comment type="catalytic activity">
    <reaction evidence="1">
        <text>ATP + protein L-histidine = ADP + protein N-phospho-L-histidine.</text>
        <dbReference type="EC" id="2.7.13.3"/>
    </reaction>
</comment>
<proteinExistence type="predicted"/>
<organism evidence="17 18">
    <name type="scientific">Actinobacillus minor NM305</name>
    <dbReference type="NCBI Taxonomy" id="637911"/>
    <lineage>
        <taxon>Bacteria</taxon>
        <taxon>Pseudomonadati</taxon>
        <taxon>Pseudomonadota</taxon>
        <taxon>Gammaproteobacteria</taxon>
        <taxon>Pasteurellales</taxon>
        <taxon>Pasteurellaceae</taxon>
        <taxon>Actinobacillus</taxon>
    </lineage>
</organism>
<dbReference type="Pfam" id="PF00512">
    <property type="entry name" value="HisKA"/>
    <property type="match status" value="1"/>
</dbReference>
<dbReference type="Gene3D" id="3.30.450.210">
    <property type="entry name" value="Two-component sensor protein CpxA, periplasmic domain"/>
    <property type="match status" value="1"/>
</dbReference>
<dbReference type="InterPro" id="IPR038515">
    <property type="entry name" value="CpxA_peri_sf"/>
</dbReference>
<dbReference type="InterPro" id="IPR003594">
    <property type="entry name" value="HATPase_dom"/>
</dbReference>
<dbReference type="InterPro" id="IPR058125">
    <property type="entry name" value="CpxA"/>
</dbReference>
<dbReference type="NCBIfam" id="NF007007">
    <property type="entry name" value="PRK09470.1"/>
    <property type="match status" value="1"/>
</dbReference>
<evidence type="ECO:0000313" key="17">
    <source>
        <dbReference type="EMBL" id="EER46948.1"/>
    </source>
</evidence>
<dbReference type="InterPro" id="IPR004358">
    <property type="entry name" value="Sig_transdc_His_kin-like_C"/>
</dbReference>
<dbReference type="InterPro" id="IPR005467">
    <property type="entry name" value="His_kinase_dom"/>
</dbReference>
<dbReference type="GO" id="GO:0005524">
    <property type="term" value="F:ATP binding"/>
    <property type="evidence" value="ECO:0007669"/>
    <property type="project" value="UniProtKB-KW"/>
</dbReference>
<keyword evidence="11 14" id="KW-1133">Transmembrane helix</keyword>
<keyword evidence="8" id="KW-0547">Nucleotide-binding</keyword>
<evidence type="ECO:0000259" key="15">
    <source>
        <dbReference type="PROSITE" id="PS50109"/>
    </source>
</evidence>
<feature type="domain" description="Histidine kinase" evidence="15">
    <location>
        <begin position="203"/>
        <end position="422"/>
    </location>
</feature>
<protein>
    <recommendedName>
        <fullName evidence="3">histidine kinase</fullName>
        <ecNumber evidence="3">2.7.13.3</ecNumber>
    </recommendedName>
</protein>
<name>C5S221_9PAST</name>
<dbReference type="PANTHER" id="PTHR45528:SF1">
    <property type="entry name" value="SENSOR HISTIDINE KINASE CPXA"/>
    <property type="match status" value="1"/>
</dbReference>
<dbReference type="SUPFAM" id="SSF55874">
    <property type="entry name" value="ATPase domain of HSP90 chaperone/DNA topoisomerase II/histidine kinase"/>
    <property type="match status" value="1"/>
</dbReference>
<dbReference type="Gene3D" id="3.30.565.10">
    <property type="entry name" value="Histidine kinase-like ATPase, C-terminal domain"/>
    <property type="match status" value="1"/>
</dbReference>
<dbReference type="SMART" id="SM00387">
    <property type="entry name" value="HATPase_c"/>
    <property type="match status" value="1"/>
</dbReference>
<keyword evidence="10" id="KW-0067">ATP-binding</keyword>
<keyword evidence="6" id="KW-0808">Transferase</keyword>
<dbReference type="GO" id="GO:0000155">
    <property type="term" value="F:phosphorelay sensor kinase activity"/>
    <property type="evidence" value="ECO:0007669"/>
    <property type="project" value="InterPro"/>
</dbReference>
<dbReference type="SUPFAM" id="SSF158472">
    <property type="entry name" value="HAMP domain-like"/>
    <property type="match status" value="1"/>
</dbReference>
<keyword evidence="9" id="KW-0418">Kinase</keyword>
<dbReference type="CDD" id="cd06225">
    <property type="entry name" value="HAMP"/>
    <property type="match status" value="1"/>
</dbReference>
<evidence type="ECO:0000259" key="16">
    <source>
        <dbReference type="PROSITE" id="PS50885"/>
    </source>
</evidence>
<dbReference type="Gene3D" id="6.10.340.10">
    <property type="match status" value="1"/>
</dbReference>
<dbReference type="PANTHER" id="PTHR45528">
    <property type="entry name" value="SENSOR HISTIDINE KINASE CPXA"/>
    <property type="match status" value="1"/>
</dbReference>
<dbReference type="EMBL" id="ACQL01000097">
    <property type="protein sequence ID" value="EER46948.1"/>
    <property type="molecule type" value="Genomic_DNA"/>
</dbReference>
<evidence type="ECO:0000256" key="14">
    <source>
        <dbReference type="SAM" id="Phobius"/>
    </source>
</evidence>
<accession>C5S221</accession>
<evidence type="ECO:0000313" key="18">
    <source>
        <dbReference type="Proteomes" id="UP000005532"/>
    </source>
</evidence>
<dbReference type="PROSITE" id="PS50885">
    <property type="entry name" value="HAMP"/>
    <property type="match status" value="1"/>
</dbReference>
<keyword evidence="4" id="KW-1003">Cell membrane</keyword>
<sequence>MPIKEQDVSFLKKESEKVKKRYDLDNAFERDISIETPNGLELILVDTETDIVSGMDQSNVKPLLAFIYQTEGANHPMSRSIDDYRINGPFPLETVKRKYNAYYLFKVKTQETWLNNIFDNPLMMAAVLLAFTLPVIFILSWRITRPLRALRLTANAVARGSLQINPEIERQGVKEFRDVGRSLNYMIASLKELRQHQQRLLSDISHELKTPLARLQLATAILKKKLGESNETQRIENEIQKMNAMVLDLLAISRQQVNQHATRAIFVVDDLWHEILEDAKFETEHNNITLAIKNELPSHQKFYINGNVTLLASAMENIIRNAQKYAHSQINVVISLENENENENERLIISVDDDGLGVPETELEQIFRPFYRIDEARARHTGGTGLGLAIVANAAKQHRGTVKAMKSPMGGLRVELSLPLWFE</sequence>
<dbReference type="Pfam" id="PF00672">
    <property type="entry name" value="HAMP"/>
    <property type="match status" value="1"/>
</dbReference>
<evidence type="ECO:0000256" key="6">
    <source>
        <dbReference type="ARBA" id="ARBA00022679"/>
    </source>
</evidence>
<dbReference type="Proteomes" id="UP000005532">
    <property type="component" value="Unassembled WGS sequence"/>
</dbReference>
<dbReference type="SMART" id="SM00304">
    <property type="entry name" value="HAMP"/>
    <property type="match status" value="1"/>
</dbReference>
<dbReference type="FunFam" id="3.30.565.10:FF:000011">
    <property type="entry name" value="Sensor histidine kinase CpxA"/>
    <property type="match status" value="1"/>
</dbReference>
<dbReference type="SUPFAM" id="SSF47384">
    <property type="entry name" value="Homodimeric domain of signal transducing histidine kinase"/>
    <property type="match status" value="1"/>
</dbReference>
<dbReference type="CDD" id="cd00082">
    <property type="entry name" value="HisKA"/>
    <property type="match status" value="1"/>
</dbReference>
<keyword evidence="12" id="KW-0902">Two-component regulatory system</keyword>
<dbReference type="PRINTS" id="PR00344">
    <property type="entry name" value="BCTRLSENSOR"/>
</dbReference>
<evidence type="ECO:0000256" key="9">
    <source>
        <dbReference type="ARBA" id="ARBA00022777"/>
    </source>
</evidence>
<comment type="subcellular location">
    <subcellularLocation>
        <location evidence="2">Cell membrane</location>
        <topology evidence="2">Multi-pass membrane protein</topology>
    </subcellularLocation>
</comment>
<evidence type="ECO:0000256" key="8">
    <source>
        <dbReference type="ARBA" id="ARBA00022741"/>
    </source>
</evidence>
<evidence type="ECO:0000256" key="3">
    <source>
        <dbReference type="ARBA" id="ARBA00012438"/>
    </source>
</evidence>
<evidence type="ECO:0000256" key="4">
    <source>
        <dbReference type="ARBA" id="ARBA00022475"/>
    </source>
</evidence>
<dbReference type="InterPro" id="IPR036097">
    <property type="entry name" value="HisK_dim/P_sf"/>
</dbReference>
<dbReference type="GO" id="GO:0005886">
    <property type="term" value="C:plasma membrane"/>
    <property type="evidence" value="ECO:0007669"/>
    <property type="project" value="UniProtKB-SubCell"/>
</dbReference>
<evidence type="ECO:0000256" key="13">
    <source>
        <dbReference type="ARBA" id="ARBA00023136"/>
    </source>
</evidence>
<keyword evidence="13 14" id="KW-0472">Membrane</keyword>
<keyword evidence="5" id="KW-0597">Phosphoprotein</keyword>
<dbReference type="SMART" id="SM00388">
    <property type="entry name" value="HisKA"/>
    <property type="match status" value="1"/>
</dbReference>
<dbReference type="InterPro" id="IPR036890">
    <property type="entry name" value="HATPase_C_sf"/>
</dbReference>
<dbReference type="EC" id="2.7.13.3" evidence="3"/>
<evidence type="ECO:0000256" key="11">
    <source>
        <dbReference type="ARBA" id="ARBA00022989"/>
    </source>
</evidence>
<dbReference type="InterPro" id="IPR050398">
    <property type="entry name" value="HssS/ArlS-like"/>
</dbReference>
<dbReference type="Gene3D" id="1.10.287.130">
    <property type="match status" value="1"/>
</dbReference>
<comment type="caution">
    <text evidence="17">The sequence shown here is derived from an EMBL/GenBank/DDBJ whole genome shotgun (WGS) entry which is preliminary data.</text>
</comment>
<keyword evidence="7 14" id="KW-0812">Transmembrane</keyword>
<dbReference type="eggNOG" id="COG5002">
    <property type="taxonomic scope" value="Bacteria"/>
</dbReference>
<reference evidence="17 18" key="1">
    <citation type="journal article" date="2010" name="Vet. Microbiol.">
        <title>Production of haemolysins by strains of the Actinobacillus minor/porcitonsillarum complex.</title>
        <authorList>
            <person name="Arya G."/>
            <person name="Niven D.F."/>
        </authorList>
    </citation>
    <scope>NUCLEOTIDE SEQUENCE [LARGE SCALE GENOMIC DNA]</scope>
    <source>
        <strain evidence="17 18">NM305</strain>
    </source>
</reference>
<evidence type="ECO:0000256" key="1">
    <source>
        <dbReference type="ARBA" id="ARBA00000085"/>
    </source>
</evidence>
<dbReference type="InterPro" id="IPR003660">
    <property type="entry name" value="HAMP_dom"/>
</dbReference>
<gene>
    <name evidence="17" type="primary">cpxA</name>
    <name evidence="17" type="ORF">AM305_09601</name>
</gene>
<feature type="transmembrane region" description="Helical" evidence="14">
    <location>
        <begin position="122"/>
        <end position="141"/>
    </location>
</feature>
<evidence type="ECO:0000256" key="2">
    <source>
        <dbReference type="ARBA" id="ARBA00004651"/>
    </source>
</evidence>
<evidence type="ECO:0000256" key="12">
    <source>
        <dbReference type="ARBA" id="ARBA00023012"/>
    </source>
</evidence>
<feature type="domain" description="HAMP" evidence="16">
    <location>
        <begin position="141"/>
        <end position="195"/>
    </location>
</feature>
<dbReference type="AlphaFoldDB" id="C5S221"/>
<dbReference type="PROSITE" id="PS50109">
    <property type="entry name" value="HIS_KIN"/>
    <property type="match status" value="1"/>
</dbReference>
<evidence type="ECO:0000256" key="10">
    <source>
        <dbReference type="ARBA" id="ARBA00022840"/>
    </source>
</evidence>
<evidence type="ECO:0000256" key="5">
    <source>
        <dbReference type="ARBA" id="ARBA00022553"/>
    </source>
</evidence>
<dbReference type="Pfam" id="PF02518">
    <property type="entry name" value="HATPase_c"/>
    <property type="match status" value="1"/>
</dbReference>